<dbReference type="EMBL" id="CP036261">
    <property type="protein sequence ID" value="QDS90247.1"/>
    <property type="molecule type" value="Genomic_DNA"/>
</dbReference>
<keyword evidence="2" id="KW-0830">Ubiquinone</keyword>
<dbReference type="InterPro" id="IPR029063">
    <property type="entry name" value="SAM-dependent_MTases_sf"/>
</dbReference>
<dbReference type="SUPFAM" id="SSF53335">
    <property type="entry name" value="S-adenosyl-L-methionine-dependent methyltransferases"/>
    <property type="match status" value="1"/>
</dbReference>
<keyword evidence="2" id="KW-0489">Methyltransferase</keyword>
<accession>A0A517M5V2</accession>
<gene>
    <name evidence="2" type="ORF">EC9_44540</name>
</gene>
<dbReference type="PANTHER" id="PTHR42912:SF45">
    <property type="entry name" value="23S RRNA (GUANINE(745)-N(1))-METHYLTRANSFERASE"/>
    <property type="match status" value="1"/>
</dbReference>
<dbReference type="PANTHER" id="PTHR42912">
    <property type="entry name" value="METHYLTRANSFERASE"/>
    <property type="match status" value="1"/>
</dbReference>
<name>A0A517M5V2_9BACT</name>
<evidence type="ECO:0000313" key="2">
    <source>
        <dbReference type="EMBL" id="QDS90247.1"/>
    </source>
</evidence>
<keyword evidence="3" id="KW-1185">Reference proteome</keyword>
<keyword evidence="2" id="KW-0808">Transferase</keyword>
<dbReference type="GO" id="GO:0008757">
    <property type="term" value="F:S-adenosylmethionine-dependent methyltransferase activity"/>
    <property type="evidence" value="ECO:0007669"/>
    <property type="project" value="InterPro"/>
</dbReference>
<dbReference type="Proteomes" id="UP000319557">
    <property type="component" value="Chromosome"/>
</dbReference>
<dbReference type="CDD" id="cd02440">
    <property type="entry name" value="AdoMet_MTases"/>
    <property type="match status" value="1"/>
</dbReference>
<protein>
    <submittedName>
        <fullName evidence="2">Ubiquinone/menaquinone biosynthesis methyltransferase</fullName>
    </submittedName>
</protein>
<dbReference type="KEGG" id="ruv:EC9_44540"/>
<dbReference type="Gene3D" id="3.40.50.150">
    <property type="entry name" value="Vaccinia Virus protein VP39"/>
    <property type="match status" value="1"/>
</dbReference>
<evidence type="ECO:0000313" key="3">
    <source>
        <dbReference type="Proteomes" id="UP000319557"/>
    </source>
</evidence>
<dbReference type="GO" id="GO:0032259">
    <property type="term" value="P:methylation"/>
    <property type="evidence" value="ECO:0007669"/>
    <property type="project" value="UniProtKB-KW"/>
</dbReference>
<reference evidence="2 3" key="1">
    <citation type="submission" date="2019-02" db="EMBL/GenBank/DDBJ databases">
        <title>Deep-cultivation of Planctomycetes and their phenomic and genomic characterization uncovers novel biology.</title>
        <authorList>
            <person name="Wiegand S."/>
            <person name="Jogler M."/>
            <person name="Boedeker C."/>
            <person name="Pinto D."/>
            <person name="Vollmers J."/>
            <person name="Rivas-Marin E."/>
            <person name="Kohn T."/>
            <person name="Peeters S.H."/>
            <person name="Heuer A."/>
            <person name="Rast P."/>
            <person name="Oberbeckmann S."/>
            <person name="Bunk B."/>
            <person name="Jeske O."/>
            <person name="Meyerdierks A."/>
            <person name="Storesund J.E."/>
            <person name="Kallscheuer N."/>
            <person name="Luecker S."/>
            <person name="Lage O.M."/>
            <person name="Pohl T."/>
            <person name="Merkel B.J."/>
            <person name="Hornburger P."/>
            <person name="Mueller R.-W."/>
            <person name="Bruemmer F."/>
            <person name="Labrenz M."/>
            <person name="Spormann A.M."/>
            <person name="Op den Camp H."/>
            <person name="Overmann J."/>
            <person name="Amann R."/>
            <person name="Jetten M.S.M."/>
            <person name="Mascher T."/>
            <person name="Medema M.H."/>
            <person name="Devos D.P."/>
            <person name="Kaster A.-K."/>
            <person name="Ovreas L."/>
            <person name="Rohde M."/>
            <person name="Galperin M.Y."/>
            <person name="Jogler C."/>
        </authorList>
    </citation>
    <scope>NUCLEOTIDE SEQUENCE [LARGE SCALE GENOMIC DNA]</scope>
    <source>
        <strain evidence="2 3">EC9</strain>
    </source>
</reference>
<proteinExistence type="predicted"/>
<dbReference type="InterPro" id="IPR050508">
    <property type="entry name" value="Methyltransf_Superfamily"/>
</dbReference>
<organism evidence="2 3">
    <name type="scientific">Rosistilla ulvae</name>
    <dbReference type="NCBI Taxonomy" id="1930277"/>
    <lineage>
        <taxon>Bacteria</taxon>
        <taxon>Pseudomonadati</taxon>
        <taxon>Planctomycetota</taxon>
        <taxon>Planctomycetia</taxon>
        <taxon>Pirellulales</taxon>
        <taxon>Pirellulaceae</taxon>
        <taxon>Rosistilla</taxon>
    </lineage>
</organism>
<dbReference type="Pfam" id="PF08241">
    <property type="entry name" value="Methyltransf_11"/>
    <property type="match status" value="1"/>
</dbReference>
<dbReference type="InterPro" id="IPR013216">
    <property type="entry name" value="Methyltransf_11"/>
</dbReference>
<feature type="domain" description="Methyltransferase type 11" evidence="1">
    <location>
        <begin position="71"/>
        <end position="165"/>
    </location>
</feature>
<sequence>MIELSNSDPQSRLTQNDHDAAIDHNRRAYDQMALAGEPLCRPATKAELSDPLGTVDRIGWLGKSIAGWRVLCLAAGGGRQSALYAKAGADVTVVDISGEMLELDRRAAQEHQLPIRTIQANMQHLPMLDSASFDLIIHPVSTCYVPDVAPVFQEIARLLLPGALYISQHKQPTSLQSTLSPSASGHYAVQHTYYRQQAIPAATEKTHAAKRLREDRAIEYLHRWEQIVGGICRAGMVIEDLVEPMHTKADAEPGAFAHRATYIAPYVRIKARRKQTAEPRSGLLLPS</sequence>
<dbReference type="AlphaFoldDB" id="A0A517M5V2"/>
<evidence type="ECO:0000259" key="1">
    <source>
        <dbReference type="Pfam" id="PF08241"/>
    </source>
</evidence>